<protein>
    <submittedName>
        <fullName evidence="2">Uncharacterized protein</fullName>
    </submittedName>
</protein>
<dbReference type="AlphaFoldDB" id="A0A2Y9C5G3"/>
<comment type="caution">
    <text evidence="2">The sequence shown here is derived from an EMBL/GenBank/DDBJ whole genome shotgun (WGS) entry which is preliminary data.</text>
</comment>
<evidence type="ECO:0000256" key="1">
    <source>
        <dbReference type="SAM" id="MobiDB-lite"/>
    </source>
</evidence>
<gene>
    <name evidence="2" type="ORF">A8806_107239</name>
</gene>
<name>A0A2Y9C5G3_9FIRM</name>
<accession>A0A2Y9C5G3</accession>
<evidence type="ECO:0000313" key="3">
    <source>
        <dbReference type="Proteomes" id="UP000245845"/>
    </source>
</evidence>
<dbReference type="Proteomes" id="UP000245845">
    <property type="component" value="Unassembled WGS sequence"/>
</dbReference>
<proteinExistence type="predicted"/>
<organism evidence="2 3">
    <name type="scientific">Faecalicatena orotica</name>
    <dbReference type="NCBI Taxonomy" id="1544"/>
    <lineage>
        <taxon>Bacteria</taxon>
        <taxon>Bacillati</taxon>
        <taxon>Bacillota</taxon>
        <taxon>Clostridia</taxon>
        <taxon>Lachnospirales</taxon>
        <taxon>Lachnospiraceae</taxon>
        <taxon>Faecalicatena</taxon>
    </lineage>
</organism>
<reference evidence="2 3" key="1">
    <citation type="submission" date="2018-05" db="EMBL/GenBank/DDBJ databases">
        <title>The Hungate 1000. A catalogue of reference genomes from the rumen microbiome.</title>
        <authorList>
            <person name="Kelly W."/>
        </authorList>
    </citation>
    <scope>NUCLEOTIDE SEQUENCE [LARGE SCALE GENOMIC DNA]</scope>
    <source>
        <strain evidence="2 3">NLAE-zl-C242</strain>
    </source>
</reference>
<evidence type="ECO:0000313" key="2">
    <source>
        <dbReference type="EMBL" id="PWJ29090.1"/>
    </source>
</evidence>
<keyword evidence="3" id="KW-1185">Reference proteome</keyword>
<sequence>MIMREIKLPSKATEANVYDDDNIPEIDLPGKNGLKNIIPDEVPPREGPGGE</sequence>
<dbReference type="EMBL" id="QGDL01000007">
    <property type="protein sequence ID" value="PWJ29090.1"/>
    <property type="molecule type" value="Genomic_DNA"/>
</dbReference>
<feature type="region of interest" description="Disordered" evidence="1">
    <location>
        <begin position="29"/>
        <end position="51"/>
    </location>
</feature>